<sequence length="126" mass="14407">MFWKAAKANHGKGVKSFQNQILDKIRSLNEEYAKKRVNLMKFFVKISISKSLSTTQQSNPSEVEKLERKAESEDDDQINNILKPKHITPAQSNTEKQITCLDLQLNAELTARDSALNKKIKHLNLI</sequence>
<dbReference type="OrthoDB" id="8128217at2759"/>
<dbReference type="AlphaFoldDB" id="A0A4C1YYD8"/>
<keyword evidence="3" id="KW-1185">Reference proteome</keyword>
<comment type="caution">
    <text evidence="2">The sequence shown here is derived from an EMBL/GenBank/DDBJ whole genome shotgun (WGS) entry which is preliminary data.</text>
</comment>
<feature type="compositionally biased region" description="Basic and acidic residues" evidence="1">
    <location>
        <begin position="62"/>
        <end position="71"/>
    </location>
</feature>
<proteinExistence type="predicted"/>
<feature type="compositionally biased region" description="Polar residues" evidence="1">
    <location>
        <begin position="51"/>
        <end position="61"/>
    </location>
</feature>
<name>A0A4C1YYD8_EUMVA</name>
<feature type="region of interest" description="Disordered" evidence="1">
    <location>
        <begin position="51"/>
        <end position="77"/>
    </location>
</feature>
<evidence type="ECO:0000313" key="2">
    <source>
        <dbReference type="EMBL" id="GBP81501.1"/>
    </source>
</evidence>
<evidence type="ECO:0000256" key="1">
    <source>
        <dbReference type="SAM" id="MobiDB-lite"/>
    </source>
</evidence>
<dbReference type="EMBL" id="BGZK01001514">
    <property type="protein sequence ID" value="GBP81501.1"/>
    <property type="molecule type" value="Genomic_DNA"/>
</dbReference>
<organism evidence="2 3">
    <name type="scientific">Eumeta variegata</name>
    <name type="common">Bagworm moth</name>
    <name type="synonym">Eumeta japonica</name>
    <dbReference type="NCBI Taxonomy" id="151549"/>
    <lineage>
        <taxon>Eukaryota</taxon>
        <taxon>Metazoa</taxon>
        <taxon>Ecdysozoa</taxon>
        <taxon>Arthropoda</taxon>
        <taxon>Hexapoda</taxon>
        <taxon>Insecta</taxon>
        <taxon>Pterygota</taxon>
        <taxon>Neoptera</taxon>
        <taxon>Endopterygota</taxon>
        <taxon>Lepidoptera</taxon>
        <taxon>Glossata</taxon>
        <taxon>Ditrysia</taxon>
        <taxon>Tineoidea</taxon>
        <taxon>Psychidae</taxon>
        <taxon>Oiketicinae</taxon>
        <taxon>Eumeta</taxon>
    </lineage>
</organism>
<gene>
    <name evidence="2" type="ORF">EVAR_64210_1</name>
</gene>
<accession>A0A4C1YYD8</accession>
<dbReference type="Proteomes" id="UP000299102">
    <property type="component" value="Unassembled WGS sequence"/>
</dbReference>
<protein>
    <submittedName>
        <fullName evidence="2">Uncharacterized protein</fullName>
    </submittedName>
</protein>
<reference evidence="2 3" key="1">
    <citation type="journal article" date="2019" name="Commun. Biol.">
        <title>The bagworm genome reveals a unique fibroin gene that provides high tensile strength.</title>
        <authorList>
            <person name="Kono N."/>
            <person name="Nakamura H."/>
            <person name="Ohtoshi R."/>
            <person name="Tomita M."/>
            <person name="Numata K."/>
            <person name="Arakawa K."/>
        </authorList>
    </citation>
    <scope>NUCLEOTIDE SEQUENCE [LARGE SCALE GENOMIC DNA]</scope>
</reference>
<evidence type="ECO:0000313" key="3">
    <source>
        <dbReference type="Proteomes" id="UP000299102"/>
    </source>
</evidence>